<name>A0AAE0LLG4_9CHLO</name>
<protein>
    <submittedName>
        <fullName evidence="1">Uncharacterized protein</fullName>
    </submittedName>
</protein>
<evidence type="ECO:0000313" key="1">
    <source>
        <dbReference type="EMBL" id="KAK3289786.1"/>
    </source>
</evidence>
<sequence>MEPPMAHPSHIVIFDDAELLRQVEPFFDELGCMILGRYFHAHFAADRGLQANLLVYVCSAAHAEGDR</sequence>
<dbReference type="AlphaFoldDB" id="A0AAE0LLG4"/>
<accession>A0AAE0LLG4</accession>
<comment type="caution">
    <text evidence="1">The sequence shown here is derived from an EMBL/GenBank/DDBJ whole genome shotgun (WGS) entry which is preliminary data.</text>
</comment>
<dbReference type="Proteomes" id="UP001190700">
    <property type="component" value="Unassembled WGS sequence"/>
</dbReference>
<organism evidence="1 2">
    <name type="scientific">Cymbomonas tetramitiformis</name>
    <dbReference type="NCBI Taxonomy" id="36881"/>
    <lineage>
        <taxon>Eukaryota</taxon>
        <taxon>Viridiplantae</taxon>
        <taxon>Chlorophyta</taxon>
        <taxon>Pyramimonadophyceae</taxon>
        <taxon>Pyramimonadales</taxon>
        <taxon>Pyramimonadaceae</taxon>
        <taxon>Cymbomonas</taxon>
    </lineage>
</organism>
<reference evidence="1 2" key="1">
    <citation type="journal article" date="2015" name="Genome Biol. Evol.">
        <title>Comparative Genomics of a Bacterivorous Green Alga Reveals Evolutionary Causalities and Consequences of Phago-Mixotrophic Mode of Nutrition.</title>
        <authorList>
            <person name="Burns J.A."/>
            <person name="Paasch A."/>
            <person name="Narechania A."/>
            <person name="Kim E."/>
        </authorList>
    </citation>
    <scope>NUCLEOTIDE SEQUENCE [LARGE SCALE GENOMIC DNA]</scope>
    <source>
        <strain evidence="1 2">PLY_AMNH</strain>
    </source>
</reference>
<dbReference type="EMBL" id="LGRX02000040">
    <property type="protein sequence ID" value="KAK3289786.1"/>
    <property type="molecule type" value="Genomic_DNA"/>
</dbReference>
<keyword evidence="2" id="KW-1185">Reference proteome</keyword>
<gene>
    <name evidence="1" type="ORF">CYMTET_2793</name>
</gene>
<evidence type="ECO:0000313" key="2">
    <source>
        <dbReference type="Proteomes" id="UP001190700"/>
    </source>
</evidence>
<proteinExistence type="predicted"/>